<name>A0A512BJ55_9BACT</name>
<dbReference type="Gene3D" id="2.60.40.10">
    <property type="entry name" value="Immunoglobulins"/>
    <property type="match status" value="2"/>
</dbReference>
<dbReference type="InterPro" id="IPR000601">
    <property type="entry name" value="PKD_dom"/>
</dbReference>
<protein>
    <recommendedName>
        <fullName evidence="1">PKD domain-containing protein</fullName>
    </recommendedName>
</protein>
<feature type="domain" description="PKD" evidence="1">
    <location>
        <begin position="108"/>
        <end position="195"/>
    </location>
</feature>
<dbReference type="Proteomes" id="UP000321513">
    <property type="component" value="Unassembled WGS sequence"/>
</dbReference>
<evidence type="ECO:0000259" key="1">
    <source>
        <dbReference type="PROSITE" id="PS50093"/>
    </source>
</evidence>
<dbReference type="SUPFAM" id="SSF49299">
    <property type="entry name" value="PKD domain"/>
    <property type="match status" value="2"/>
</dbReference>
<feature type="domain" description="PKD" evidence="1">
    <location>
        <begin position="217"/>
        <end position="264"/>
    </location>
</feature>
<reference evidence="2 3" key="1">
    <citation type="submission" date="2019-07" db="EMBL/GenBank/DDBJ databases">
        <title>Whole genome shotgun sequence of Segetibacter aerophilus NBRC 106135.</title>
        <authorList>
            <person name="Hosoyama A."/>
            <person name="Uohara A."/>
            <person name="Ohji S."/>
            <person name="Ichikawa N."/>
        </authorList>
    </citation>
    <scope>NUCLEOTIDE SEQUENCE [LARGE SCALE GENOMIC DNA]</scope>
    <source>
        <strain evidence="2 3">NBRC 106135</strain>
    </source>
</reference>
<dbReference type="AlphaFoldDB" id="A0A512BJ55"/>
<dbReference type="EMBL" id="BJYT01000035">
    <property type="protein sequence ID" value="GEO11998.1"/>
    <property type="molecule type" value="Genomic_DNA"/>
</dbReference>
<proteinExistence type="predicted"/>
<dbReference type="InterPro" id="IPR026444">
    <property type="entry name" value="Secre_tail"/>
</dbReference>
<dbReference type="PROSITE" id="PS50093">
    <property type="entry name" value="PKD"/>
    <property type="match status" value="2"/>
</dbReference>
<comment type="caution">
    <text evidence="2">The sequence shown here is derived from an EMBL/GenBank/DDBJ whole genome shotgun (WGS) entry which is preliminary data.</text>
</comment>
<dbReference type="Pfam" id="PF18911">
    <property type="entry name" value="PKD_4"/>
    <property type="match status" value="2"/>
</dbReference>
<dbReference type="CDD" id="cd00146">
    <property type="entry name" value="PKD"/>
    <property type="match status" value="2"/>
</dbReference>
<dbReference type="SMART" id="SM00089">
    <property type="entry name" value="PKD"/>
    <property type="match status" value="2"/>
</dbReference>
<organism evidence="2 3">
    <name type="scientific">Segetibacter aerophilus</name>
    <dbReference type="NCBI Taxonomy" id="670293"/>
    <lineage>
        <taxon>Bacteria</taxon>
        <taxon>Pseudomonadati</taxon>
        <taxon>Bacteroidota</taxon>
        <taxon>Chitinophagia</taxon>
        <taxon>Chitinophagales</taxon>
        <taxon>Chitinophagaceae</taxon>
        <taxon>Segetibacter</taxon>
    </lineage>
</organism>
<dbReference type="InterPro" id="IPR035986">
    <property type="entry name" value="PKD_dom_sf"/>
</dbReference>
<keyword evidence="3" id="KW-1185">Reference proteome</keyword>
<accession>A0A512BJ55</accession>
<dbReference type="InterPro" id="IPR022409">
    <property type="entry name" value="PKD/Chitinase_dom"/>
</dbReference>
<dbReference type="NCBIfam" id="TIGR04183">
    <property type="entry name" value="Por_Secre_tail"/>
    <property type="match status" value="1"/>
</dbReference>
<gene>
    <name evidence="2" type="ORF">SAE01_44940</name>
</gene>
<sequence length="369" mass="40096">MASGITVKGYVRLANGNGVANVEVRIAAYVGTSTSACKEEVVVTNNLGFYSKEISCTGDIHRSRISLKNCDGAVLVLEKEVPVSKVIEANFTICQNKSTACTAKFTAEPIPASSTVLPYSARFNSNSSETNNGENIIHRTWDFHDGTPLLNDRVDPLHTFPRGGTYEVCLTIKTASGCESKVCKQVIVPPSTATTCAAKFTFERLGPKKFRFNSSSSAIEANDNIVERKWDFRDGTVSSDLSPAHEFAKPGNYEVCLTIKTARGCESRFCAVVKVEQVAPPDNDAIQIVSLYPTQAHENLKVVVLSKHNNVLATVAIVDAYGVVRSSKQFTLVEGYNPLTIPVNKLTAGSYFIKVTTQFGVATKPFYKL</sequence>
<dbReference type="InterPro" id="IPR013783">
    <property type="entry name" value="Ig-like_fold"/>
</dbReference>
<evidence type="ECO:0000313" key="3">
    <source>
        <dbReference type="Proteomes" id="UP000321513"/>
    </source>
</evidence>
<evidence type="ECO:0000313" key="2">
    <source>
        <dbReference type="EMBL" id="GEO11998.1"/>
    </source>
</evidence>